<evidence type="ECO:0000313" key="10">
    <source>
        <dbReference type="Proteomes" id="UP000334019"/>
    </source>
</evidence>
<dbReference type="SUPFAM" id="SSF55658">
    <property type="entry name" value="L9 N-domain-like"/>
    <property type="match status" value="1"/>
</dbReference>
<dbReference type="InterPro" id="IPR020069">
    <property type="entry name" value="Ribosomal_bL9_C"/>
</dbReference>
<evidence type="ECO:0000256" key="5">
    <source>
        <dbReference type="ARBA" id="ARBA00023274"/>
    </source>
</evidence>
<dbReference type="GO" id="GO:1990904">
    <property type="term" value="C:ribonucleoprotein complex"/>
    <property type="evidence" value="ECO:0007669"/>
    <property type="project" value="UniProtKB-KW"/>
</dbReference>
<evidence type="ECO:0000256" key="2">
    <source>
        <dbReference type="ARBA" id="ARBA00022730"/>
    </source>
</evidence>
<evidence type="ECO:0000256" key="1">
    <source>
        <dbReference type="ARBA" id="ARBA00010605"/>
    </source>
</evidence>
<dbReference type="GO" id="GO:0005840">
    <property type="term" value="C:ribosome"/>
    <property type="evidence" value="ECO:0007669"/>
    <property type="project" value="UniProtKB-KW"/>
</dbReference>
<evidence type="ECO:0000259" key="8">
    <source>
        <dbReference type="PROSITE" id="PS00651"/>
    </source>
</evidence>
<dbReference type="EMBL" id="CP045851">
    <property type="protein sequence ID" value="QGG96870.1"/>
    <property type="molecule type" value="Genomic_DNA"/>
</dbReference>
<dbReference type="Pfam" id="PF01281">
    <property type="entry name" value="Ribosomal_L9_N"/>
    <property type="match status" value="1"/>
</dbReference>
<dbReference type="NCBIfam" id="TIGR00158">
    <property type="entry name" value="L9"/>
    <property type="match status" value="1"/>
</dbReference>
<dbReference type="SUPFAM" id="SSF55653">
    <property type="entry name" value="Ribosomal protein L9 C-domain"/>
    <property type="match status" value="1"/>
</dbReference>
<keyword evidence="5 7" id="KW-0687">Ribonucleoprotein</keyword>
<feature type="domain" description="Ribosomal protein L9" evidence="8">
    <location>
        <begin position="13"/>
        <end position="40"/>
    </location>
</feature>
<dbReference type="Gene3D" id="3.40.5.10">
    <property type="entry name" value="Ribosomal protein L9, N-terminal domain"/>
    <property type="match status" value="1"/>
</dbReference>
<keyword evidence="4 7" id="KW-0689">Ribosomal protein</keyword>
<evidence type="ECO:0000313" key="9">
    <source>
        <dbReference type="EMBL" id="QGG96870.1"/>
    </source>
</evidence>
<evidence type="ECO:0000256" key="7">
    <source>
        <dbReference type="HAMAP-Rule" id="MF_00503"/>
    </source>
</evidence>
<keyword evidence="2 7" id="KW-0699">rRNA-binding</keyword>
<name>A0A5Q2RSI2_9ACTN</name>
<dbReference type="FunFam" id="3.40.5.10:FF:000003">
    <property type="entry name" value="50S ribosomal protein L9"/>
    <property type="match status" value="1"/>
</dbReference>
<dbReference type="GO" id="GO:0003735">
    <property type="term" value="F:structural constituent of ribosome"/>
    <property type="evidence" value="ECO:0007669"/>
    <property type="project" value="InterPro"/>
</dbReference>
<sequence>MKLVLRSDVDGVGKKGDVVDVADGYGRNFLVPKGLAFVATAGAAQQAASMRRSRDVKDAAARAAAQEIASTLVPTVITISAKAGGEGKLFGSVTTADVAEAVQSQTGIEIDRRQIHLDEPIKTTGTHTVPAKLHSEVEFPITVEVVAL</sequence>
<evidence type="ECO:0000256" key="4">
    <source>
        <dbReference type="ARBA" id="ARBA00022980"/>
    </source>
</evidence>
<comment type="similarity">
    <text evidence="1 7">Belongs to the bacterial ribosomal protein bL9 family.</text>
</comment>
<dbReference type="KEGG" id="atq:GH723_18180"/>
<evidence type="ECO:0000256" key="6">
    <source>
        <dbReference type="ARBA" id="ARBA00035292"/>
    </source>
</evidence>
<dbReference type="RefSeq" id="WP_153760972.1">
    <property type="nucleotide sequence ID" value="NZ_CP045851.1"/>
</dbReference>
<dbReference type="GO" id="GO:0019843">
    <property type="term" value="F:rRNA binding"/>
    <property type="evidence" value="ECO:0007669"/>
    <property type="project" value="UniProtKB-UniRule"/>
</dbReference>
<dbReference type="InterPro" id="IPR000244">
    <property type="entry name" value="Ribosomal_bL9"/>
</dbReference>
<dbReference type="InterPro" id="IPR020594">
    <property type="entry name" value="Ribosomal_bL9_bac/chp"/>
</dbReference>
<dbReference type="PANTHER" id="PTHR21368">
    <property type="entry name" value="50S RIBOSOMAL PROTEIN L9"/>
    <property type="match status" value="1"/>
</dbReference>
<reference evidence="9 10" key="1">
    <citation type="submission" date="2019-11" db="EMBL/GenBank/DDBJ databases">
        <authorList>
            <person name="He Y."/>
        </authorList>
    </citation>
    <scope>NUCLEOTIDE SEQUENCE [LARGE SCALE GENOMIC DNA]</scope>
    <source>
        <strain evidence="9 10">SCSIO 58843</strain>
    </source>
</reference>
<protein>
    <recommendedName>
        <fullName evidence="6 7">Large ribosomal subunit protein bL9</fullName>
    </recommendedName>
</protein>
<gene>
    <name evidence="7 9" type="primary">rplI</name>
    <name evidence="9" type="ORF">GH723_18180</name>
</gene>
<dbReference type="HAMAP" id="MF_00503">
    <property type="entry name" value="Ribosomal_bL9"/>
    <property type="match status" value="1"/>
</dbReference>
<keyword evidence="10" id="KW-1185">Reference proteome</keyword>
<dbReference type="AlphaFoldDB" id="A0A5Q2RSI2"/>
<dbReference type="Proteomes" id="UP000334019">
    <property type="component" value="Chromosome"/>
</dbReference>
<dbReference type="Gene3D" id="3.10.430.100">
    <property type="entry name" value="Ribosomal protein L9, C-terminal domain"/>
    <property type="match status" value="1"/>
</dbReference>
<organism evidence="9 10">
    <name type="scientific">Actinomarinicola tropica</name>
    <dbReference type="NCBI Taxonomy" id="2789776"/>
    <lineage>
        <taxon>Bacteria</taxon>
        <taxon>Bacillati</taxon>
        <taxon>Actinomycetota</taxon>
        <taxon>Acidimicrobiia</taxon>
        <taxon>Acidimicrobiales</taxon>
        <taxon>Iamiaceae</taxon>
        <taxon>Actinomarinicola</taxon>
    </lineage>
</organism>
<accession>A0A5Q2RSI2</accession>
<evidence type="ECO:0000256" key="3">
    <source>
        <dbReference type="ARBA" id="ARBA00022884"/>
    </source>
</evidence>
<dbReference type="InterPro" id="IPR036791">
    <property type="entry name" value="Ribosomal_bL9_C_sf"/>
</dbReference>
<dbReference type="Pfam" id="PF03948">
    <property type="entry name" value="Ribosomal_L9_C"/>
    <property type="match status" value="1"/>
</dbReference>
<keyword evidence="3 7" id="KW-0694">RNA-binding</keyword>
<dbReference type="InterPro" id="IPR036935">
    <property type="entry name" value="Ribosomal_bL9_N_sf"/>
</dbReference>
<dbReference type="InterPro" id="IPR020070">
    <property type="entry name" value="Ribosomal_bL9_N"/>
</dbReference>
<dbReference type="InterPro" id="IPR009027">
    <property type="entry name" value="Ribosomal_bL9/RNase_H1_N"/>
</dbReference>
<dbReference type="GO" id="GO:0006412">
    <property type="term" value="P:translation"/>
    <property type="evidence" value="ECO:0007669"/>
    <property type="project" value="UniProtKB-UniRule"/>
</dbReference>
<comment type="function">
    <text evidence="7">Binds to the 23S rRNA.</text>
</comment>
<proteinExistence type="inferred from homology"/>
<dbReference type="PROSITE" id="PS00651">
    <property type="entry name" value="RIBOSOMAL_L9"/>
    <property type="match status" value="1"/>
</dbReference>